<dbReference type="PANTHER" id="PTHR15885:SF1">
    <property type="entry name" value="COILED-COIL DOMAIN-CONTAINING PROTEIN 174"/>
    <property type="match status" value="1"/>
</dbReference>
<dbReference type="Proteomes" id="UP001152795">
    <property type="component" value="Unassembled WGS sequence"/>
</dbReference>
<feature type="region of interest" description="Disordered" evidence="1">
    <location>
        <begin position="236"/>
        <end position="330"/>
    </location>
</feature>
<evidence type="ECO:0000256" key="1">
    <source>
        <dbReference type="SAM" id="MobiDB-lite"/>
    </source>
</evidence>
<reference evidence="3" key="1">
    <citation type="submission" date="2020-04" db="EMBL/GenBank/DDBJ databases">
        <authorList>
            <person name="Alioto T."/>
            <person name="Alioto T."/>
            <person name="Gomez Garrido J."/>
        </authorList>
    </citation>
    <scope>NUCLEOTIDE SEQUENCE</scope>
    <source>
        <strain evidence="3">A484AB</strain>
    </source>
</reference>
<sequence length="577" mass="66501">MASKKVISVNESSLVDLKAELYRKETQLKREKVDNTQPKKAPIWRKKKKESKRKDGKTEKITSTDSTYDKELEKSRLMLEAKSALYDKLSNGDIEVPSDEDEEDGRFLVDFHQKTLPKTVENEDKKVIDSSQEIPPAGSPDEEWVEYVDSFGRSKMCLRKDLPQMKEKDGKVKLKSLEESKLTLLSDDMRRELMRKKWEQEVQEALDKPDGPIHYQDMFDETRDHGVGYYQFSKVEKEREEQQSALNKMRTQTEQQRSKREKLLEKRKAAMDARLAKIRERKQRKLHEAGVVENTQEQNENTQEQNENTQEQGEKTEEVSSENEGNDEMSIGAMVERIRNKSTKVEKAHLNEWERGKVDLETFEKPKRKTPSYDPRSERDPEFAPPSFYTNEKKNCSRKTNWKADNQRAGIAINTEVLNSHAQATGHNLNNQPTSEMCSNISNSSTSQTSIAQNYQASFDSTSSNIQNTNSYFQSMNPNVANTNPNLHNTNPNVQNTHPIVHSGTNPYVHSTNFSVQNTFPNLPPPPIHTFPPPNFPPPLLPPPYQLPPQFPPNMPYPPYYPPPLPNNQQYHNDVPQ</sequence>
<feature type="compositionally biased region" description="Polar residues" evidence="1">
    <location>
        <begin position="243"/>
        <end position="255"/>
    </location>
</feature>
<feature type="compositionally biased region" description="Basic and acidic residues" evidence="1">
    <location>
        <begin position="52"/>
        <end position="70"/>
    </location>
</feature>
<dbReference type="InterPro" id="IPR057464">
    <property type="entry name" value="CCDC174_GRSR"/>
</dbReference>
<feature type="region of interest" description="Disordered" evidence="1">
    <location>
        <begin position="527"/>
        <end position="577"/>
    </location>
</feature>
<gene>
    <name evidence="3" type="ORF">PACLA_8A058029</name>
</gene>
<feature type="domain" description="CCDC174 alpha/beta GRSR" evidence="2">
    <location>
        <begin position="144"/>
        <end position="169"/>
    </location>
</feature>
<evidence type="ECO:0000259" key="2">
    <source>
        <dbReference type="Pfam" id="PF25449"/>
    </source>
</evidence>
<evidence type="ECO:0000313" key="4">
    <source>
        <dbReference type="Proteomes" id="UP001152795"/>
    </source>
</evidence>
<evidence type="ECO:0000313" key="3">
    <source>
        <dbReference type="EMBL" id="CAB4011003.1"/>
    </source>
</evidence>
<dbReference type="OrthoDB" id="333551at2759"/>
<dbReference type="Pfam" id="PF13300">
    <property type="entry name" value="DUF4078"/>
    <property type="match status" value="1"/>
</dbReference>
<feature type="region of interest" description="Disordered" evidence="1">
    <location>
        <begin position="120"/>
        <end position="142"/>
    </location>
</feature>
<name>A0A6S7I3A6_PARCT</name>
<feature type="region of interest" description="Disordered" evidence="1">
    <location>
        <begin position="363"/>
        <end position="396"/>
    </location>
</feature>
<dbReference type="Pfam" id="PF25449">
    <property type="entry name" value="CCDC174_GRSR"/>
    <property type="match status" value="1"/>
</dbReference>
<organism evidence="3 4">
    <name type="scientific">Paramuricea clavata</name>
    <name type="common">Red gorgonian</name>
    <name type="synonym">Violescent sea-whip</name>
    <dbReference type="NCBI Taxonomy" id="317549"/>
    <lineage>
        <taxon>Eukaryota</taxon>
        <taxon>Metazoa</taxon>
        <taxon>Cnidaria</taxon>
        <taxon>Anthozoa</taxon>
        <taxon>Octocorallia</taxon>
        <taxon>Malacalcyonacea</taxon>
        <taxon>Plexauridae</taxon>
        <taxon>Paramuricea</taxon>
    </lineage>
</organism>
<dbReference type="PANTHER" id="PTHR15885">
    <property type="entry name" value="COILED-COIL DOMAIN-CONTAINING PROTEIN 174"/>
    <property type="match status" value="1"/>
</dbReference>
<proteinExistence type="predicted"/>
<dbReference type="GO" id="GO:0005634">
    <property type="term" value="C:nucleus"/>
    <property type="evidence" value="ECO:0007669"/>
    <property type="project" value="TreeGrafter"/>
</dbReference>
<feature type="compositionally biased region" description="Low complexity" evidence="1">
    <location>
        <begin position="293"/>
        <end position="311"/>
    </location>
</feature>
<feature type="compositionally biased region" description="Basic and acidic residues" evidence="1">
    <location>
        <begin position="256"/>
        <end position="278"/>
    </location>
</feature>
<dbReference type="AlphaFoldDB" id="A0A6S7I3A6"/>
<comment type="caution">
    <text evidence="3">The sequence shown here is derived from an EMBL/GenBank/DDBJ whole genome shotgun (WGS) entry which is preliminary data.</text>
</comment>
<keyword evidence="4" id="KW-1185">Reference proteome</keyword>
<dbReference type="InterPro" id="IPR025066">
    <property type="entry name" value="CCDC174-like"/>
</dbReference>
<feature type="compositionally biased region" description="Basic residues" evidence="1">
    <location>
        <begin position="42"/>
        <end position="51"/>
    </location>
</feature>
<feature type="region of interest" description="Disordered" evidence="1">
    <location>
        <begin position="30"/>
        <end position="70"/>
    </location>
</feature>
<dbReference type="EMBL" id="CACRXK020006995">
    <property type="protein sequence ID" value="CAB4011003.1"/>
    <property type="molecule type" value="Genomic_DNA"/>
</dbReference>
<protein>
    <recommendedName>
        <fullName evidence="2">CCDC174 alpha/beta GRSR domain-containing protein</fullName>
    </recommendedName>
</protein>
<feature type="compositionally biased region" description="Pro residues" evidence="1">
    <location>
        <begin position="527"/>
        <end position="566"/>
    </location>
</feature>
<accession>A0A6S7I3A6</accession>